<dbReference type="Proteomes" id="UP000095287">
    <property type="component" value="Unplaced"/>
</dbReference>
<dbReference type="AlphaFoldDB" id="A0A1I7YID1"/>
<dbReference type="WBParaSite" id="L893_g16726.t1">
    <property type="protein sequence ID" value="L893_g16726.t1"/>
    <property type="gene ID" value="L893_g16726"/>
</dbReference>
<evidence type="ECO:0000313" key="3">
    <source>
        <dbReference type="WBParaSite" id="L893_g16726.t1"/>
    </source>
</evidence>
<accession>A0A1I7YID1</accession>
<evidence type="ECO:0000313" key="2">
    <source>
        <dbReference type="Proteomes" id="UP000095287"/>
    </source>
</evidence>
<name>A0A1I7YID1_9BILA</name>
<evidence type="ECO:0000256" key="1">
    <source>
        <dbReference type="SAM" id="MobiDB-lite"/>
    </source>
</evidence>
<proteinExistence type="predicted"/>
<feature type="region of interest" description="Disordered" evidence="1">
    <location>
        <begin position="1"/>
        <end position="40"/>
    </location>
</feature>
<feature type="compositionally biased region" description="Polar residues" evidence="1">
    <location>
        <begin position="16"/>
        <end position="32"/>
    </location>
</feature>
<organism evidence="2 3">
    <name type="scientific">Steinernema glaseri</name>
    <dbReference type="NCBI Taxonomy" id="37863"/>
    <lineage>
        <taxon>Eukaryota</taxon>
        <taxon>Metazoa</taxon>
        <taxon>Ecdysozoa</taxon>
        <taxon>Nematoda</taxon>
        <taxon>Chromadorea</taxon>
        <taxon>Rhabditida</taxon>
        <taxon>Tylenchina</taxon>
        <taxon>Panagrolaimomorpha</taxon>
        <taxon>Strongyloidoidea</taxon>
        <taxon>Steinernematidae</taxon>
        <taxon>Steinernema</taxon>
    </lineage>
</organism>
<reference evidence="3" key="1">
    <citation type="submission" date="2016-11" db="UniProtKB">
        <authorList>
            <consortium name="WormBaseParasite"/>
        </authorList>
    </citation>
    <scope>IDENTIFICATION</scope>
</reference>
<keyword evidence="2" id="KW-1185">Reference proteome</keyword>
<sequence length="40" mass="4418">MDLGAEPALQEEMNQELGNSTDDLMSKGNQTDEGMPFIFI</sequence>
<protein>
    <submittedName>
        <fullName evidence="3">CHM2A protein</fullName>
    </submittedName>
</protein>